<keyword evidence="6 7" id="KW-0472">Membrane</keyword>
<dbReference type="GO" id="GO:0005886">
    <property type="term" value="C:plasma membrane"/>
    <property type="evidence" value="ECO:0007669"/>
    <property type="project" value="UniProtKB-SubCell"/>
</dbReference>
<sequence length="232" mass="26106">MFSLLEAFFTQYGYAAVFLVLVACGFGVPVPEDVTLVTGGVIAGLGHANVHTMFAVGMAGVLVGDGLMFTAGRVYGHKILRFRFVQRVMTPKRYAQVQEKFDKYGNRVLFVARFLPGLRTPIYITAGISRKVSYWQFLLMDGLAALISVPIWVYLGAYGAENIDWLMHKVHQFQTGLFVLIGIGAVLLGWWWWKKRQRSLFFKTQIGKIRARRQAKKAAKAQQADTDHHTDS</sequence>
<feature type="domain" description="VTT" evidence="8">
    <location>
        <begin position="30"/>
        <end position="157"/>
    </location>
</feature>
<dbReference type="InterPro" id="IPR032816">
    <property type="entry name" value="VTT_dom"/>
</dbReference>
<dbReference type="RefSeq" id="WP_230340415.1">
    <property type="nucleotide sequence ID" value="NZ_CP069798.1"/>
</dbReference>
<evidence type="ECO:0000313" key="10">
    <source>
        <dbReference type="Proteomes" id="UP000653156"/>
    </source>
</evidence>
<keyword evidence="3 7" id="KW-1003">Cell membrane</keyword>
<evidence type="ECO:0000259" key="8">
    <source>
        <dbReference type="Pfam" id="PF09335"/>
    </source>
</evidence>
<reference evidence="9" key="1">
    <citation type="submission" date="2021-02" db="EMBL/GenBank/DDBJ databases">
        <title>Neisseriaceae sp. 26B isolated from the cloaca of a Common Toad-headed Turtle (Mesoclemmys nasuta).</title>
        <authorList>
            <person name="Spergser J."/>
            <person name="Busse H.-J."/>
        </authorList>
    </citation>
    <scope>NUCLEOTIDE SEQUENCE</scope>
    <source>
        <strain evidence="9">26B</strain>
    </source>
</reference>
<feature type="transmembrane region" description="Helical" evidence="7">
    <location>
        <begin position="12"/>
        <end position="30"/>
    </location>
</feature>
<feature type="transmembrane region" description="Helical" evidence="7">
    <location>
        <begin position="50"/>
        <end position="71"/>
    </location>
</feature>
<evidence type="ECO:0000256" key="6">
    <source>
        <dbReference type="ARBA" id="ARBA00023136"/>
    </source>
</evidence>
<evidence type="ECO:0000256" key="5">
    <source>
        <dbReference type="ARBA" id="ARBA00022989"/>
    </source>
</evidence>
<evidence type="ECO:0000256" key="1">
    <source>
        <dbReference type="ARBA" id="ARBA00004651"/>
    </source>
</evidence>
<feature type="transmembrane region" description="Helical" evidence="7">
    <location>
        <begin position="175"/>
        <end position="193"/>
    </location>
</feature>
<keyword evidence="10" id="KW-1185">Reference proteome</keyword>
<evidence type="ECO:0000256" key="3">
    <source>
        <dbReference type="ARBA" id="ARBA00022475"/>
    </source>
</evidence>
<accession>A0A892ZL23</accession>
<keyword evidence="5 7" id="KW-1133">Transmembrane helix</keyword>
<evidence type="ECO:0000256" key="4">
    <source>
        <dbReference type="ARBA" id="ARBA00022692"/>
    </source>
</evidence>
<dbReference type="EMBL" id="CP069798">
    <property type="protein sequence ID" value="QRQ83118.1"/>
    <property type="molecule type" value="Genomic_DNA"/>
</dbReference>
<gene>
    <name evidence="9" type="ORF">JQU52_07115</name>
</gene>
<name>A0A892ZL23_9NEIS</name>
<evidence type="ECO:0000256" key="7">
    <source>
        <dbReference type="RuleBase" id="RU367016"/>
    </source>
</evidence>
<keyword evidence="4 7" id="KW-0812">Transmembrane</keyword>
<evidence type="ECO:0000313" key="9">
    <source>
        <dbReference type="EMBL" id="QRQ83118.1"/>
    </source>
</evidence>
<protein>
    <submittedName>
        <fullName evidence="9">DedA family protein</fullName>
    </submittedName>
</protein>
<dbReference type="PANTHER" id="PTHR30353:SF15">
    <property type="entry name" value="INNER MEMBRANE PROTEIN YABI"/>
    <property type="match status" value="1"/>
</dbReference>
<comment type="similarity">
    <text evidence="2 7">Belongs to the DedA family.</text>
</comment>
<dbReference type="Pfam" id="PF09335">
    <property type="entry name" value="VTT_dom"/>
    <property type="match status" value="1"/>
</dbReference>
<dbReference type="PANTHER" id="PTHR30353">
    <property type="entry name" value="INNER MEMBRANE PROTEIN DEDA-RELATED"/>
    <property type="match status" value="1"/>
</dbReference>
<dbReference type="InterPro" id="IPR032818">
    <property type="entry name" value="DedA-like"/>
</dbReference>
<comment type="subcellular location">
    <subcellularLocation>
        <location evidence="1 7">Cell membrane</location>
        <topology evidence="1 7">Multi-pass membrane protein</topology>
    </subcellularLocation>
</comment>
<organism evidence="9 10">
    <name type="scientific">Paralysiella testudinis</name>
    <dbReference type="NCBI Taxonomy" id="2809020"/>
    <lineage>
        <taxon>Bacteria</taxon>
        <taxon>Pseudomonadati</taxon>
        <taxon>Pseudomonadota</taxon>
        <taxon>Betaproteobacteria</taxon>
        <taxon>Neisseriales</taxon>
        <taxon>Neisseriaceae</taxon>
        <taxon>Paralysiella</taxon>
    </lineage>
</organism>
<evidence type="ECO:0000256" key="2">
    <source>
        <dbReference type="ARBA" id="ARBA00010792"/>
    </source>
</evidence>
<dbReference type="KEGG" id="ptes:JQU52_07115"/>
<feature type="transmembrane region" description="Helical" evidence="7">
    <location>
        <begin position="137"/>
        <end position="155"/>
    </location>
</feature>
<dbReference type="AlphaFoldDB" id="A0A892ZL23"/>
<proteinExistence type="inferred from homology"/>
<dbReference type="Proteomes" id="UP000653156">
    <property type="component" value="Chromosome"/>
</dbReference>